<reference evidence="1 2" key="1">
    <citation type="submission" date="2017-06" db="EMBL/GenBank/DDBJ databases">
        <title>Ant-infecting Ophiocordyceps genomes reveal a high diversity of potential behavioral manipulation genes and a possible major role for enterotoxins.</title>
        <authorList>
            <person name="De Bekker C."/>
            <person name="Evans H.C."/>
            <person name="Brachmann A."/>
            <person name="Hughes D.P."/>
        </authorList>
    </citation>
    <scope>NUCLEOTIDE SEQUENCE [LARGE SCALE GENOMIC DNA]</scope>
    <source>
        <strain evidence="1 2">Map16</strain>
    </source>
</reference>
<evidence type="ECO:0000313" key="2">
    <source>
        <dbReference type="Proteomes" id="UP000226431"/>
    </source>
</evidence>
<dbReference type="AlphaFoldDB" id="A0A2C5ZHJ1"/>
<evidence type="ECO:0000313" key="1">
    <source>
        <dbReference type="EMBL" id="PHH79270.1"/>
    </source>
</evidence>
<comment type="caution">
    <text evidence="1">The sequence shown here is derived from an EMBL/GenBank/DDBJ whole genome shotgun (WGS) entry which is preliminary data.</text>
</comment>
<sequence>MRVQREDMKSMGDQPGQGCSDVEALITKCVLLLMGDLNSHDVTKVRDVSDGLEESIQLSLRNCEEVLCELEQFTSTQAEMKSGLYQVARQQTRLLDAVNSLSLAHTVRFRHVPSNSLINTLLLKLDSEKHGSAREQLQQLTNGLVSISDVLFESAGHICKPPKPHAHDRTFKAEEMDLRDRWSANPSTRRLICPKAAFAQEYRREVTIESFKLNCLCDSIEASHDSLLEYECIIQHFRQLRLETC</sequence>
<name>A0A2C5ZHJ1_9HYPO</name>
<protein>
    <submittedName>
        <fullName evidence="1">Uncharacterized protein</fullName>
    </submittedName>
</protein>
<accession>A0A2C5ZHJ1</accession>
<organism evidence="1 2">
    <name type="scientific">Ophiocordyceps camponoti-rufipedis</name>
    <dbReference type="NCBI Taxonomy" id="2004952"/>
    <lineage>
        <taxon>Eukaryota</taxon>
        <taxon>Fungi</taxon>
        <taxon>Dikarya</taxon>
        <taxon>Ascomycota</taxon>
        <taxon>Pezizomycotina</taxon>
        <taxon>Sordariomycetes</taxon>
        <taxon>Hypocreomycetidae</taxon>
        <taxon>Hypocreales</taxon>
        <taxon>Ophiocordycipitaceae</taxon>
        <taxon>Ophiocordyceps</taxon>
    </lineage>
</organism>
<proteinExistence type="predicted"/>
<dbReference type="Proteomes" id="UP000226431">
    <property type="component" value="Unassembled WGS sequence"/>
</dbReference>
<keyword evidence="2" id="KW-1185">Reference proteome</keyword>
<dbReference type="STRING" id="2004952.A0A2C5ZHJ1"/>
<dbReference type="EMBL" id="NJES01000051">
    <property type="protein sequence ID" value="PHH79270.1"/>
    <property type="molecule type" value="Genomic_DNA"/>
</dbReference>
<gene>
    <name evidence="1" type="ORF">CDD80_5265</name>
</gene>